<feature type="region of interest" description="Disordered" evidence="1">
    <location>
        <begin position="53"/>
        <end position="72"/>
    </location>
</feature>
<dbReference type="SUPFAM" id="SSF52113">
    <property type="entry name" value="BRCT domain"/>
    <property type="match status" value="1"/>
</dbReference>
<gene>
    <name evidence="3" type="ORF">CSAL01_07017</name>
</gene>
<evidence type="ECO:0000259" key="2">
    <source>
        <dbReference type="PROSITE" id="PS50172"/>
    </source>
</evidence>
<dbReference type="InterPro" id="IPR001357">
    <property type="entry name" value="BRCT_dom"/>
</dbReference>
<proteinExistence type="predicted"/>
<organism evidence="3 4">
    <name type="scientific">Colletotrichum salicis</name>
    <dbReference type="NCBI Taxonomy" id="1209931"/>
    <lineage>
        <taxon>Eukaryota</taxon>
        <taxon>Fungi</taxon>
        <taxon>Dikarya</taxon>
        <taxon>Ascomycota</taxon>
        <taxon>Pezizomycotina</taxon>
        <taxon>Sordariomycetes</taxon>
        <taxon>Hypocreomycetidae</taxon>
        <taxon>Glomerellales</taxon>
        <taxon>Glomerellaceae</taxon>
        <taxon>Colletotrichum</taxon>
        <taxon>Colletotrichum acutatum species complex</taxon>
    </lineage>
</organism>
<evidence type="ECO:0000256" key="1">
    <source>
        <dbReference type="SAM" id="MobiDB-lite"/>
    </source>
</evidence>
<feature type="compositionally biased region" description="Pro residues" evidence="1">
    <location>
        <begin position="1"/>
        <end position="13"/>
    </location>
</feature>
<dbReference type="STRING" id="1209931.A0A135THP7"/>
<evidence type="ECO:0000313" key="3">
    <source>
        <dbReference type="EMBL" id="KXH47657.1"/>
    </source>
</evidence>
<dbReference type="PROSITE" id="PS50172">
    <property type="entry name" value="BRCT"/>
    <property type="match status" value="1"/>
</dbReference>
<comment type="caution">
    <text evidence="3">The sequence shown here is derived from an EMBL/GenBank/DDBJ whole genome shotgun (WGS) entry which is preliminary data.</text>
</comment>
<evidence type="ECO:0000313" key="4">
    <source>
        <dbReference type="Proteomes" id="UP000070121"/>
    </source>
</evidence>
<dbReference type="EMBL" id="JFFI01001967">
    <property type="protein sequence ID" value="KXH47657.1"/>
    <property type="molecule type" value="Genomic_DNA"/>
</dbReference>
<feature type="region of interest" description="Disordered" evidence="1">
    <location>
        <begin position="107"/>
        <end position="133"/>
    </location>
</feature>
<protein>
    <submittedName>
        <fullName evidence="3">BRCA1 C Terminus domain-containing protein</fullName>
    </submittedName>
</protein>
<dbReference type="Gene3D" id="3.40.50.10190">
    <property type="entry name" value="BRCT domain"/>
    <property type="match status" value="1"/>
</dbReference>
<feature type="domain" description="BRCT" evidence="2">
    <location>
        <begin position="154"/>
        <end position="243"/>
    </location>
</feature>
<dbReference type="Proteomes" id="UP000070121">
    <property type="component" value="Unassembled WGS sequence"/>
</dbReference>
<keyword evidence="4" id="KW-1185">Reference proteome</keyword>
<feature type="region of interest" description="Disordered" evidence="1">
    <location>
        <begin position="1"/>
        <end position="44"/>
    </location>
</feature>
<dbReference type="AlphaFoldDB" id="A0A135THP7"/>
<feature type="compositionally biased region" description="Low complexity" evidence="1">
    <location>
        <begin position="114"/>
        <end position="125"/>
    </location>
</feature>
<dbReference type="InterPro" id="IPR036420">
    <property type="entry name" value="BRCT_dom_sf"/>
</dbReference>
<feature type="compositionally biased region" description="Polar residues" evidence="1">
    <location>
        <begin position="22"/>
        <end position="43"/>
    </location>
</feature>
<accession>A0A135THP7</accession>
<reference evidence="3 4" key="1">
    <citation type="submission" date="2014-02" db="EMBL/GenBank/DDBJ databases">
        <title>The genome sequence of Colletotrichum salicis CBS 607.94.</title>
        <authorList>
            <person name="Baroncelli R."/>
            <person name="Thon M.R."/>
        </authorList>
    </citation>
    <scope>NUCLEOTIDE SEQUENCE [LARGE SCALE GENOMIC DNA]</scope>
    <source>
        <strain evidence="3 4">CBS 607.94</strain>
    </source>
</reference>
<sequence length="312" mass="33045">MPSPEKTPIPPAAKPRFGNNFDPYNSSATGHQRPDNTPGTGWRTSRALKLSEQFAGGHSGGARTSDTYGAGSEDFDEKLKMVVPKNVKARAKMSVADMLVRPGLMRSGSSVSETGSAISGTSAAASGGGNVKSEEEIMEARQREDEDAEARRAAGRGLFEGVTVYVNGSTHPIISDHRLKRVLVENGARMSIHLGRRQVTHVIVGRPAGVGAGAGGGLAGGKLEKEIRRIGGSAVKYVGVEWLVLSPVPLSRLPYELADANTSRRVMESLKVGSRLPEARFAPLKVAREGQRSVYGIYGKQASKDSPTGPES</sequence>
<dbReference type="OrthoDB" id="427711at2759"/>
<name>A0A135THP7_9PEZI</name>